<dbReference type="Gene3D" id="1.10.10.10">
    <property type="entry name" value="Winged helix-like DNA-binding domain superfamily/Winged helix DNA-binding domain"/>
    <property type="match status" value="1"/>
</dbReference>
<dbReference type="Proteomes" id="UP000229574">
    <property type="component" value="Unassembled WGS sequence"/>
</dbReference>
<dbReference type="Pfam" id="PF01022">
    <property type="entry name" value="HTH_5"/>
    <property type="match status" value="1"/>
</dbReference>
<dbReference type="InterPro" id="IPR036388">
    <property type="entry name" value="WH-like_DNA-bd_sf"/>
</dbReference>
<evidence type="ECO:0000313" key="6">
    <source>
        <dbReference type="Proteomes" id="UP000229574"/>
    </source>
</evidence>
<evidence type="ECO:0000256" key="1">
    <source>
        <dbReference type="ARBA" id="ARBA00023015"/>
    </source>
</evidence>
<dbReference type="Pfam" id="PF04945">
    <property type="entry name" value="YHS"/>
    <property type="match status" value="1"/>
</dbReference>
<dbReference type="NCBIfam" id="NF033788">
    <property type="entry name" value="HTH_metalloreg"/>
    <property type="match status" value="1"/>
</dbReference>
<dbReference type="SUPFAM" id="SSF46785">
    <property type="entry name" value="Winged helix' DNA-binding domain"/>
    <property type="match status" value="1"/>
</dbReference>
<dbReference type="PRINTS" id="PR00778">
    <property type="entry name" value="HTHARSR"/>
</dbReference>
<dbReference type="GO" id="GO:0003700">
    <property type="term" value="F:DNA-binding transcription factor activity"/>
    <property type="evidence" value="ECO:0007669"/>
    <property type="project" value="InterPro"/>
</dbReference>
<evidence type="ECO:0000256" key="3">
    <source>
        <dbReference type="ARBA" id="ARBA00023163"/>
    </source>
</evidence>
<keyword evidence="3" id="KW-0804">Transcription</keyword>
<dbReference type="GO" id="GO:0003677">
    <property type="term" value="F:DNA binding"/>
    <property type="evidence" value="ECO:0007669"/>
    <property type="project" value="UniProtKB-KW"/>
</dbReference>
<feature type="domain" description="HTH arsR-type" evidence="4">
    <location>
        <begin position="1"/>
        <end position="95"/>
    </location>
</feature>
<protein>
    <recommendedName>
        <fullName evidence="4">HTH arsR-type domain-containing protein</fullName>
    </recommendedName>
</protein>
<sequence length="143" mass="16036">MKTSILKHNATLYKTLGHVKRLEIVCLLQGHSLTVNQIVQMTALRQATVSQHLMELKRNKLVSTKKIGKEIYYSLIQKSLVALTKFAKHLSSLSPFEDAEPTVIDPICHMALTPSSANFTADYAGVRHYFCGKGCLKEFYASH</sequence>
<dbReference type="PROSITE" id="PS50987">
    <property type="entry name" value="HTH_ARSR_2"/>
    <property type="match status" value="1"/>
</dbReference>
<evidence type="ECO:0000259" key="4">
    <source>
        <dbReference type="PROSITE" id="PS50987"/>
    </source>
</evidence>
<keyword evidence="2" id="KW-0238">DNA-binding</keyword>
<dbReference type="InterPro" id="IPR036390">
    <property type="entry name" value="WH_DNA-bd_sf"/>
</dbReference>
<dbReference type="EMBL" id="PEYY01000096">
    <property type="protein sequence ID" value="PIS17851.1"/>
    <property type="molecule type" value="Genomic_DNA"/>
</dbReference>
<dbReference type="PANTHER" id="PTHR33154">
    <property type="entry name" value="TRANSCRIPTIONAL REGULATOR, ARSR FAMILY"/>
    <property type="match status" value="1"/>
</dbReference>
<dbReference type="InterPro" id="IPR001845">
    <property type="entry name" value="HTH_ArsR_DNA-bd_dom"/>
</dbReference>
<comment type="caution">
    <text evidence="5">The sequence shown here is derived from an EMBL/GenBank/DDBJ whole genome shotgun (WGS) entry which is preliminary data.</text>
</comment>
<evidence type="ECO:0000256" key="2">
    <source>
        <dbReference type="ARBA" id="ARBA00023125"/>
    </source>
</evidence>
<reference evidence="6" key="1">
    <citation type="submission" date="2017-09" db="EMBL/GenBank/DDBJ databases">
        <title>Depth-based differentiation of microbial function through sediment-hosted aquifers and enrichment of novel symbionts in the deep terrestrial subsurface.</title>
        <authorList>
            <person name="Probst A.J."/>
            <person name="Ladd B."/>
            <person name="Jarett J.K."/>
            <person name="Geller-Mcgrath D.E."/>
            <person name="Sieber C.M.K."/>
            <person name="Emerson J.B."/>
            <person name="Anantharaman K."/>
            <person name="Thomas B.C."/>
            <person name="Malmstrom R."/>
            <person name="Stieglmeier M."/>
            <person name="Klingl A."/>
            <person name="Woyke T."/>
            <person name="Ryan C.M."/>
            <person name="Banfield J.F."/>
        </authorList>
    </citation>
    <scope>NUCLEOTIDE SEQUENCE [LARGE SCALE GENOMIC DNA]</scope>
</reference>
<dbReference type="AlphaFoldDB" id="A0A2H0WZ33"/>
<dbReference type="InterPro" id="IPR051081">
    <property type="entry name" value="HTH_MetalResp_TranReg"/>
</dbReference>
<keyword evidence="1" id="KW-0805">Transcription regulation</keyword>
<organism evidence="5 6">
    <name type="scientific">Candidatus Collierbacteria bacterium CG09_land_8_20_14_0_10_46_12</name>
    <dbReference type="NCBI Taxonomy" id="1974533"/>
    <lineage>
        <taxon>Bacteria</taxon>
        <taxon>Candidatus Collieribacteriota</taxon>
    </lineage>
</organism>
<name>A0A2H0WZ33_9BACT</name>
<dbReference type="InterPro" id="IPR007029">
    <property type="entry name" value="YHS_dom"/>
</dbReference>
<proteinExistence type="predicted"/>
<accession>A0A2H0WZ33</accession>
<dbReference type="PANTHER" id="PTHR33154:SF18">
    <property type="entry name" value="ARSENICAL RESISTANCE OPERON REPRESSOR"/>
    <property type="match status" value="1"/>
</dbReference>
<dbReference type="SMART" id="SM00418">
    <property type="entry name" value="HTH_ARSR"/>
    <property type="match status" value="1"/>
</dbReference>
<dbReference type="CDD" id="cd00090">
    <property type="entry name" value="HTH_ARSR"/>
    <property type="match status" value="1"/>
</dbReference>
<dbReference type="InterPro" id="IPR011991">
    <property type="entry name" value="ArsR-like_HTH"/>
</dbReference>
<gene>
    <name evidence="5" type="ORF">COT54_02405</name>
</gene>
<evidence type="ECO:0000313" key="5">
    <source>
        <dbReference type="EMBL" id="PIS17851.1"/>
    </source>
</evidence>